<protein>
    <submittedName>
        <fullName evidence="1">Uncharacterized protein</fullName>
    </submittedName>
</protein>
<evidence type="ECO:0000313" key="1">
    <source>
        <dbReference type="EMBL" id="KAK9753690.1"/>
    </source>
</evidence>
<organism evidence="1 2">
    <name type="scientific">Popillia japonica</name>
    <name type="common">Japanese beetle</name>
    <dbReference type="NCBI Taxonomy" id="7064"/>
    <lineage>
        <taxon>Eukaryota</taxon>
        <taxon>Metazoa</taxon>
        <taxon>Ecdysozoa</taxon>
        <taxon>Arthropoda</taxon>
        <taxon>Hexapoda</taxon>
        <taxon>Insecta</taxon>
        <taxon>Pterygota</taxon>
        <taxon>Neoptera</taxon>
        <taxon>Endopterygota</taxon>
        <taxon>Coleoptera</taxon>
        <taxon>Polyphaga</taxon>
        <taxon>Scarabaeiformia</taxon>
        <taxon>Scarabaeidae</taxon>
        <taxon>Rutelinae</taxon>
        <taxon>Popillia</taxon>
    </lineage>
</organism>
<proteinExistence type="predicted"/>
<dbReference type="GO" id="GO:0003676">
    <property type="term" value="F:nucleic acid binding"/>
    <property type="evidence" value="ECO:0007669"/>
    <property type="project" value="InterPro"/>
</dbReference>
<sequence>MLRGWMEDNNYTQWSTGCYFVQFQKNSSLYRVINRTPYKALFGADPKLGLSSSAIPKDVLSRITSEEELETFLNANAAIENEQNNIAMELDDNINNDVELDPE</sequence>
<dbReference type="Proteomes" id="UP001458880">
    <property type="component" value="Unassembled WGS sequence"/>
</dbReference>
<reference evidence="1 2" key="1">
    <citation type="journal article" date="2024" name="BMC Genomics">
        <title>De novo assembly and annotation of Popillia japonica's genome with initial clues to its potential as an invasive pest.</title>
        <authorList>
            <person name="Cucini C."/>
            <person name="Boschi S."/>
            <person name="Funari R."/>
            <person name="Cardaioli E."/>
            <person name="Iannotti N."/>
            <person name="Marturano G."/>
            <person name="Paoli F."/>
            <person name="Bruttini M."/>
            <person name="Carapelli A."/>
            <person name="Frati F."/>
            <person name="Nardi F."/>
        </authorList>
    </citation>
    <scope>NUCLEOTIDE SEQUENCE [LARGE SCALE GENOMIC DNA]</scope>
    <source>
        <strain evidence="1">DMR45628</strain>
    </source>
</reference>
<comment type="caution">
    <text evidence="1">The sequence shown here is derived from an EMBL/GenBank/DDBJ whole genome shotgun (WGS) entry which is preliminary data.</text>
</comment>
<evidence type="ECO:0000313" key="2">
    <source>
        <dbReference type="Proteomes" id="UP001458880"/>
    </source>
</evidence>
<dbReference type="InterPro" id="IPR036397">
    <property type="entry name" value="RNaseH_sf"/>
</dbReference>
<name>A0AAW1N4B8_POPJA</name>
<keyword evidence="2" id="KW-1185">Reference proteome</keyword>
<dbReference type="EMBL" id="JASPKY010000011">
    <property type="protein sequence ID" value="KAK9753690.1"/>
    <property type="molecule type" value="Genomic_DNA"/>
</dbReference>
<accession>A0AAW1N4B8</accession>
<gene>
    <name evidence="1" type="ORF">QE152_g1812</name>
</gene>
<dbReference type="Gene3D" id="3.30.420.10">
    <property type="entry name" value="Ribonuclease H-like superfamily/Ribonuclease H"/>
    <property type="match status" value="1"/>
</dbReference>
<dbReference type="AlphaFoldDB" id="A0AAW1N4B8"/>